<evidence type="ECO:0000256" key="1">
    <source>
        <dbReference type="SAM" id="Phobius"/>
    </source>
</evidence>
<comment type="caution">
    <text evidence="2">The sequence shown here is derived from an EMBL/GenBank/DDBJ whole genome shotgun (WGS) entry which is preliminary data.</text>
</comment>
<feature type="transmembrane region" description="Helical" evidence="1">
    <location>
        <begin position="323"/>
        <end position="347"/>
    </location>
</feature>
<accession>A0A506U1I5</accession>
<keyword evidence="1" id="KW-1133">Transmembrane helix</keyword>
<keyword evidence="1" id="KW-0812">Transmembrane</keyword>
<dbReference type="RefSeq" id="WP_141151039.1">
    <property type="nucleotide sequence ID" value="NZ_VHLG01000020.1"/>
</dbReference>
<dbReference type="Proteomes" id="UP000318801">
    <property type="component" value="Unassembled WGS sequence"/>
</dbReference>
<feature type="transmembrane region" description="Helical" evidence="1">
    <location>
        <begin position="169"/>
        <end position="187"/>
    </location>
</feature>
<keyword evidence="3" id="KW-1185">Reference proteome</keyword>
<dbReference type="AlphaFoldDB" id="A0A506U1I5"/>
<keyword evidence="1" id="KW-0472">Membrane</keyword>
<proteinExistence type="predicted"/>
<sequence length="425" mass="47432">MNNRTMISDAIVQERPAFATRLLLLAGLAPILMMADPTDKALGLTSTQQFIPTFLSLFAGVAYLVKGVRWKGGLIWQDLSLTIIIFMIFLGGVGTAVATGSRPESFLNLSVACLAFFPFRILSSQPAQLRWFLGRFGGWLVAICVFMSVLLIFWQIHGPFFEQRSGIDHIYHEEIFILACGAIYVSVTMRQRPVLRFVLILLFFAGELSSFKNTGFLVAALTLAILLATPAHWVSQNHRQVLLTRTIGVLYLIIVAALFWLLLPYFEGSLPQGSPNVRLYTYDLRWHQFLNNPVFGLMFSGTPRLQVPLTNLYIPSHSDLLDLLAYGGAIGALAFLLPVLSFLFSLSKIRFLTTERHEAILGYTLLASVLIVWSFNPIWLQPKMGVVVWMALGIQSGLHSRLKRRQTSLVSKAVTPPLGLHRPLA</sequence>
<gene>
    <name evidence="2" type="ORF">FJU08_21140</name>
</gene>
<dbReference type="OrthoDB" id="7858094at2"/>
<feature type="transmembrane region" description="Helical" evidence="1">
    <location>
        <begin position="359"/>
        <end position="380"/>
    </location>
</feature>
<feature type="transmembrane region" description="Helical" evidence="1">
    <location>
        <begin position="50"/>
        <end position="68"/>
    </location>
</feature>
<feature type="transmembrane region" description="Helical" evidence="1">
    <location>
        <begin position="217"/>
        <end position="235"/>
    </location>
</feature>
<dbReference type="EMBL" id="VHLG01000020">
    <property type="protein sequence ID" value="TPW27111.1"/>
    <property type="molecule type" value="Genomic_DNA"/>
</dbReference>
<feature type="transmembrane region" description="Helical" evidence="1">
    <location>
        <begin position="136"/>
        <end position="157"/>
    </location>
</feature>
<organism evidence="2 3">
    <name type="scientific">Martelella alba</name>
    <dbReference type="NCBI Taxonomy" id="2590451"/>
    <lineage>
        <taxon>Bacteria</taxon>
        <taxon>Pseudomonadati</taxon>
        <taxon>Pseudomonadota</taxon>
        <taxon>Alphaproteobacteria</taxon>
        <taxon>Hyphomicrobiales</taxon>
        <taxon>Aurantimonadaceae</taxon>
        <taxon>Martelella</taxon>
    </lineage>
</organism>
<evidence type="ECO:0000313" key="3">
    <source>
        <dbReference type="Proteomes" id="UP000318801"/>
    </source>
</evidence>
<name>A0A506U1I5_9HYPH</name>
<feature type="transmembrane region" description="Helical" evidence="1">
    <location>
        <begin position="247"/>
        <end position="266"/>
    </location>
</feature>
<reference evidence="2 3" key="1">
    <citation type="submission" date="2019-06" db="EMBL/GenBank/DDBJ databases">
        <authorList>
            <person name="Li M."/>
        </authorList>
    </citation>
    <scope>NUCLEOTIDE SEQUENCE [LARGE SCALE GENOMIC DNA]</scope>
    <source>
        <strain evidence="2 3">BGMRC2036</strain>
    </source>
</reference>
<feature type="transmembrane region" description="Helical" evidence="1">
    <location>
        <begin position="194"/>
        <end position="211"/>
    </location>
</feature>
<evidence type="ECO:0008006" key="4">
    <source>
        <dbReference type="Google" id="ProtNLM"/>
    </source>
</evidence>
<feature type="transmembrane region" description="Helical" evidence="1">
    <location>
        <begin position="106"/>
        <end position="124"/>
    </location>
</feature>
<evidence type="ECO:0000313" key="2">
    <source>
        <dbReference type="EMBL" id="TPW27111.1"/>
    </source>
</evidence>
<feature type="transmembrane region" description="Helical" evidence="1">
    <location>
        <begin position="80"/>
        <end position="100"/>
    </location>
</feature>
<protein>
    <recommendedName>
        <fullName evidence="4">O-antigen ligase</fullName>
    </recommendedName>
</protein>